<dbReference type="KEGG" id="nvn:NVIE_000830"/>
<reference evidence="2 3" key="1">
    <citation type="journal article" date="2014" name="Int. J. Syst. Evol. Microbiol.">
        <title>Nitrososphaera viennensis gen. nov., sp. nov., an aerobic and mesophilic, ammonia-oxidizing archaeon from soil and a member of the archaeal phylum Thaumarchaeota.</title>
        <authorList>
            <person name="Stieglmeier M."/>
            <person name="Klingl A."/>
            <person name="Alves R.J."/>
            <person name="Rittmann S.K."/>
            <person name="Melcher M."/>
            <person name="Leisch N."/>
            <person name="Schleper C."/>
        </authorList>
    </citation>
    <scope>NUCLEOTIDE SEQUENCE [LARGE SCALE GENOMIC DNA]</scope>
    <source>
        <strain evidence="2">EN76</strain>
    </source>
</reference>
<feature type="transmembrane region" description="Helical" evidence="1">
    <location>
        <begin position="119"/>
        <end position="141"/>
    </location>
</feature>
<accession>A0A060HL01</accession>
<dbReference type="Proteomes" id="UP000027093">
    <property type="component" value="Chromosome"/>
</dbReference>
<evidence type="ECO:0000313" key="3">
    <source>
        <dbReference type="Proteomes" id="UP000027093"/>
    </source>
</evidence>
<dbReference type="HOGENOM" id="CLU_140796_0_0_2"/>
<organism evidence="2 3">
    <name type="scientific">Nitrososphaera viennensis EN76</name>
    <dbReference type="NCBI Taxonomy" id="926571"/>
    <lineage>
        <taxon>Archaea</taxon>
        <taxon>Nitrososphaerota</taxon>
        <taxon>Nitrososphaeria</taxon>
        <taxon>Nitrososphaerales</taxon>
        <taxon>Nitrososphaeraceae</taxon>
        <taxon>Nitrososphaera</taxon>
    </lineage>
</organism>
<keyword evidence="1" id="KW-0472">Membrane</keyword>
<keyword evidence="3" id="KW-1185">Reference proteome</keyword>
<dbReference type="AlphaFoldDB" id="A0A060HL01"/>
<sequence>MFVNLCRFFEGTSERKNRRISYFLLLAKRRRRLAAGFIAAVMAGIMSFSSLAFFTNSEHAYAQTSQSPSPPTQQMLQECKELGISPEKCSENEILKHRCLGAVGSPCGSSSSVASQPELSPFVVEILAGSGIAFVASIFGIRKLRAIKKKRTTGDKRD</sequence>
<evidence type="ECO:0000313" key="2">
    <source>
        <dbReference type="EMBL" id="AIC14266.1"/>
    </source>
</evidence>
<keyword evidence="1" id="KW-0812">Transmembrane</keyword>
<evidence type="ECO:0000256" key="1">
    <source>
        <dbReference type="SAM" id="Phobius"/>
    </source>
</evidence>
<dbReference type="EMBL" id="CP007536">
    <property type="protein sequence ID" value="AIC14266.1"/>
    <property type="molecule type" value="Genomic_DNA"/>
</dbReference>
<keyword evidence="1" id="KW-1133">Transmembrane helix</keyword>
<name>A0A060HL01_9ARCH</name>
<feature type="transmembrane region" description="Helical" evidence="1">
    <location>
        <begin position="33"/>
        <end position="54"/>
    </location>
</feature>
<protein>
    <submittedName>
        <fullName evidence="2">Uncharacterized protein</fullName>
    </submittedName>
</protein>
<dbReference type="STRING" id="926571.NVIE_000830"/>
<proteinExistence type="predicted"/>
<gene>
    <name evidence="2" type="ORF">NVIE_000830</name>
</gene>